<dbReference type="AlphaFoldDB" id="A0A1G5HLA3"/>
<name>A0A1G5HLA3_9FIRM</name>
<dbReference type="SUPFAM" id="SSF53756">
    <property type="entry name" value="UDP-Glycosyltransferase/glycogen phosphorylase"/>
    <property type="match status" value="1"/>
</dbReference>
<feature type="domain" description="Glycosyl transferase family 1" evidence="1">
    <location>
        <begin position="1"/>
        <end position="59"/>
    </location>
</feature>
<proteinExistence type="predicted"/>
<sequence length="84" mass="9505">MKLKTPVIATKTGGIPEIIDDNRTGILCENERPDLLASAIKSLLDNPLLSKQISESGYEEFKNRFSADIFINKHIELYSKIKRN</sequence>
<keyword evidence="3" id="KW-1185">Reference proteome</keyword>
<evidence type="ECO:0000313" key="2">
    <source>
        <dbReference type="EMBL" id="SCY64682.1"/>
    </source>
</evidence>
<keyword evidence="2" id="KW-0808">Transferase</keyword>
<dbReference type="Proteomes" id="UP000198636">
    <property type="component" value="Unassembled WGS sequence"/>
</dbReference>
<gene>
    <name evidence="2" type="ORF">SAMN03080606_02038</name>
</gene>
<protein>
    <submittedName>
        <fullName evidence="2">Glycosyl transferases group 1</fullName>
    </submittedName>
</protein>
<organism evidence="2 3">
    <name type="scientific">Alkaliphilus peptidifermentans DSM 18978</name>
    <dbReference type="NCBI Taxonomy" id="1120976"/>
    <lineage>
        <taxon>Bacteria</taxon>
        <taxon>Bacillati</taxon>
        <taxon>Bacillota</taxon>
        <taxon>Clostridia</taxon>
        <taxon>Peptostreptococcales</taxon>
        <taxon>Natronincolaceae</taxon>
        <taxon>Alkaliphilus</taxon>
    </lineage>
</organism>
<dbReference type="GO" id="GO:0016757">
    <property type="term" value="F:glycosyltransferase activity"/>
    <property type="evidence" value="ECO:0007669"/>
    <property type="project" value="InterPro"/>
</dbReference>
<dbReference type="PANTHER" id="PTHR12526">
    <property type="entry name" value="GLYCOSYLTRANSFERASE"/>
    <property type="match status" value="1"/>
</dbReference>
<accession>A0A1G5HLA3</accession>
<evidence type="ECO:0000313" key="3">
    <source>
        <dbReference type="Proteomes" id="UP000198636"/>
    </source>
</evidence>
<dbReference type="InterPro" id="IPR001296">
    <property type="entry name" value="Glyco_trans_1"/>
</dbReference>
<dbReference type="EMBL" id="FMUS01000012">
    <property type="protein sequence ID" value="SCY64682.1"/>
    <property type="molecule type" value="Genomic_DNA"/>
</dbReference>
<dbReference type="PANTHER" id="PTHR12526:SF630">
    <property type="entry name" value="GLYCOSYLTRANSFERASE"/>
    <property type="match status" value="1"/>
</dbReference>
<dbReference type="Pfam" id="PF00534">
    <property type="entry name" value="Glycos_transf_1"/>
    <property type="match status" value="1"/>
</dbReference>
<reference evidence="2 3" key="1">
    <citation type="submission" date="2016-10" db="EMBL/GenBank/DDBJ databases">
        <authorList>
            <person name="de Groot N.N."/>
        </authorList>
    </citation>
    <scope>NUCLEOTIDE SEQUENCE [LARGE SCALE GENOMIC DNA]</scope>
    <source>
        <strain evidence="2 3">DSM 18978</strain>
    </source>
</reference>
<evidence type="ECO:0000259" key="1">
    <source>
        <dbReference type="Pfam" id="PF00534"/>
    </source>
</evidence>
<dbReference type="Gene3D" id="3.40.50.2000">
    <property type="entry name" value="Glycogen Phosphorylase B"/>
    <property type="match status" value="2"/>
</dbReference>
<dbReference type="STRING" id="1120976.SAMN03080606_02038"/>